<dbReference type="AlphaFoldDB" id="A0AAP0K8E2"/>
<evidence type="ECO:0000256" key="2">
    <source>
        <dbReference type="SAM" id="Phobius"/>
    </source>
</evidence>
<keyword evidence="2" id="KW-0812">Transmembrane</keyword>
<keyword evidence="4" id="KW-1185">Reference proteome</keyword>
<keyword evidence="2" id="KW-0472">Membrane</keyword>
<evidence type="ECO:0000313" key="3">
    <source>
        <dbReference type="EMBL" id="KAK9147906.1"/>
    </source>
</evidence>
<reference evidence="3 4" key="1">
    <citation type="submission" date="2024-01" db="EMBL/GenBank/DDBJ databases">
        <title>Genome assemblies of Stephania.</title>
        <authorList>
            <person name="Yang L."/>
        </authorList>
    </citation>
    <scope>NUCLEOTIDE SEQUENCE [LARGE SCALE GENOMIC DNA]</scope>
    <source>
        <strain evidence="3">JXDWG</strain>
        <tissue evidence="3">Leaf</tissue>
    </source>
</reference>
<keyword evidence="2" id="KW-1133">Transmembrane helix</keyword>
<evidence type="ECO:0000256" key="1">
    <source>
        <dbReference type="SAM" id="MobiDB-lite"/>
    </source>
</evidence>
<feature type="region of interest" description="Disordered" evidence="1">
    <location>
        <begin position="1"/>
        <end position="25"/>
    </location>
</feature>
<comment type="caution">
    <text evidence="3">The sequence shown here is derived from an EMBL/GenBank/DDBJ whole genome shotgun (WGS) entry which is preliminary data.</text>
</comment>
<proteinExistence type="predicted"/>
<name>A0AAP0K8E2_9MAGN</name>
<feature type="transmembrane region" description="Helical" evidence="2">
    <location>
        <begin position="27"/>
        <end position="45"/>
    </location>
</feature>
<protein>
    <submittedName>
        <fullName evidence="3">Uncharacterized protein</fullName>
    </submittedName>
</protein>
<dbReference type="Proteomes" id="UP001419268">
    <property type="component" value="Unassembled WGS sequence"/>
</dbReference>
<accession>A0AAP0K8E2</accession>
<sequence>MDNEMEQNQVEQGWRAKKKKKRKQSSWLWCYNTSLGAMAPPASLWSPSSCS</sequence>
<feature type="compositionally biased region" description="Basic residues" evidence="1">
    <location>
        <begin position="15"/>
        <end position="24"/>
    </location>
</feature>
<gene>
    <name evidence="3" type="ORF">Scep_006663</name>
</gene>
<dbReference type="EMBL" id="JBBNAG010000003">
    <property type="protein sequence ID" value="KAK9147906.1"/>
    <property type="molecule type" value="Genomic_DNA"/>
</dbReference>
<feature type="compositionally biased region" description="Polar residues" evidence="1">
    <location>
        <begin position="1"/>
        <end position="11"/>
    </location>
</feature>
<organism evidence="3 4">
    <name type="scientific">Stephania cephalantha</name>
    <dbReference type="NCBI Taxonomy" id="152367"/>
    <lineage>
        <taxon>Eukaryota</taxon>
        <taxon>Viridiplantae</taxon>
        <taxon>Streptophyta</taxon>
        <taxon>Embryophyta</taxon>
        <taxon>Tracheophyta</taxon>
        <taxon>Spermatophyta</taxon>
        <taxon>Magnoliopsida</taxon>
        <taxon>Ranunculales</taxon>
        <taxon>Menispermaceae</taxon>
        <taxon>Menispermoideae</taxon>
        <taxon>Cissampelideae</taxon>
        <taxon>Stephania</taxon>
    </lineage>
</organism>
<evidence type="ECO:0000313" key="4">
    <source>
        <dbReference type="Proteomes" id="UP001419268"/>
    </source>
</evidence>